<dbReference type="Pfam" id="PF02518">
    <property type="entry name" value="HATPase_c"/>
    <property type="match status" value="1"/>
</dbReference>
<feature type="transmembrane region" description="Helical" evidence="5">
    <location>
        <begin position="129"/>
        <end position="146"/>
    </location>
</feature>
<dbReference type="InterPro" id="IPR003594">
    <property type="entry name" value="HATPase_dom"/>
</dbReference>
<dbReference type="SMART" id="SM00387">
    <property type="entry name" value="HATPase_c"/>
    <property type="match status" value="1"/>
</dbReference>
<dbReference type="InterPro" id="IPR050482">
    <property type="entry name" value="Sensor_HK_TwoCompSys"/>
</dbReference>
<dbReference type="RefSeq" id="WP_425309233.1">
    <property type="nucleotide sequence ID" value="NZ_CP154795.1"/>
</dbReference>
<feature type="region of interest" description="Disordered" evidence="4">
    <location>
        <begin position="326"/>
        <end position="390"/>
    </location>
</feature>
<dbReference type="InterPro" id="IPR036890">
    <property type="entry name" value="HATPase_C_sf"/>
</dbReference>
<reference evidence="7 8" key="1">
    <citation type="submission" date="2024-04" db="EMBL/GenBank/DDBJ databases">
        <title>Isolation of an actinomycete strain from pig manure.</title>
        <authorList>
            <person name="Gong T."/>
            <person name="Yu Z."/>
            <person name="An M."/>
            <person name="Wei C."/>
            <person name="Yang W."/>
            <person name="Liu L."/>
        </authorList>
    </citation>
    <scope>NUCLEOTIDE SEQUENCE [LARGE SCALE GENOMIC DNA]</scope>
    <source>
        <strain evidence="7 8">ZF39</strain>
    </source>
</reference>
<feature type="domain" description="Histidine kinase/HSP90-like ATPase" evidence="6">
    <location>
        <begin position="289"/>
        <end position="380"/>
    </location>
</feature>
<dbReference type="PANTHER" id="PTHR24421:SF63">
    <property type="entry name" value="SENSOR HISTIDINE KINASE DESK"/>
    <property type="match status" value="1"/>
</dbReference>
<dbReference type="EMBL" id="CP154795">
    <property type="protein sequence ID" value="XAN07775.1"/>
    <property type="molecule type" value="Genomic_DNA"/>
</dbReference>
<keyword evidence="2 7" id="KW-0418">Kinase</keyword>
<dbReference type="GO" id="GO:0016301">
    <property type="term" value="F:kinase activity"/>
    <property type="evidence" value="ECO:0007669"/>
    <property type="project" value="UniProtKB-KW"/>
</dbReference>
<dbReference type="CDD" id="cd16917">
    <property type="entry name" value="HATPase_UhpB-NarQ-NarX-like"/>
    <property type="match status" value="1"/>
</dbReference>
<feature type="compositionally biased region" description="Polar residues" evidence="4">
    <location>
        <begin position="367"/>
        <end position="390"/>
    </location>
</feature>
<feature type="transmembrane region" description="Helical" evidence="5">
    <location>
        <begin position="29"/>
        <end position="47"/>
    </location>
</feature>
<sequence length="390" mass="41431">MTTQANLEAPGFNPGAVGLSWWRRALAQGAGYFLPSSLFVFVPLMFADNYTPLTWVLAPLAATLILAFFLGTTLVMHWREEYRWLWLLGLMGSILLMGAVTGGDSRPTYFTGFVTATAATLITWRHARIVVVGLSLAALAFALSHGDMFGTVMAVMGFAIGWGIGTGIETESTREKLRRAEERTAVLAVAAERERIGRDLHDILGHSLTTIAVKADLAGRLVGRNDDAARAEVDSLASIARQALADVRATAANMREVRLASEIASARSVLDAAAIEHTTPTALPVLDDDRAELFGWVVREAITNVVRHSGASQCAITCTDHSVTVTDDGRGIDTKGDGRTGTPGSGLAGLRSRVEQTGGTLELASTPGRTSLTAILPSPSDSSPHPQEPA</sequence>
<dbReference type="SUPFAM" id="SSF55874">
    <property type="entry name" value="ATPase domain of HSP90 chaperone/DNA topoisomerase II/histidine kinase"/>
    <property type="match status" value="1"/>
</dbReference>
<dbReference type="Gene3D" id="1.20.5.1930">
    <property type="match status" value="1"/>
</dbReference>
<keyword evidence="5" id="KW-1133">Transmembrane helix</keyword>
<feature type="transmembrane region" description="Helical" evidence="5">
    <location>
        <begin position="84"/>
        <end position="102"/>
    </location>
</feature>
<gene>
    <name evidence="7" type="ORF">AADG42_10820</name>
</gene>
<evidence type="ECO:0000259" key="6">
    <source>
        <dbReference type="SMART" id="SM00387"/>
    </source>
</evidence>
<evidence type="ECO:0000256" key="2">
    <source>
        <dbReference type="ARBA" id="ARBA00022777"/>
    </source>
</evidence>
<keyword evidence="5" id="KW-0812">Transmembrane</keyword>
<feature type="transmembrane region" description="Helical" evidence="5">
    <location>
        <begin position="152"/>
        <end position="170"/>
    </location>
</feature>
<evidence type="ECO:0000313" key="8">
    <source>
        <dbReference type="Proteomes" id="UP001442841"/>
    </source>
</evidence>
<keyword evidence="8" id="KW-1185">Reference proteome</keyword>
<dbReference type="Gene3D" id="3.30.565.10">
    <property type="entry name" value="Histidine kinase-like ATPase, C-terminal domain"/>
    <property type="match status" value="1"/>
</dbReference>
<evidence type="ECO:0000256" key="3">
    <source>
        <dbReference type="ARBA" id="ARBA00023012"/>
    </source>
</evidence>
<evidence type="ECO:0000256" key="1">
    <source>
        <dbReference type="ARBA" id="ARBA00022679"/>
    </source>
</evidence>
<dbReference type="Proteomes" id="UP001442841">
    <property type="component" value="Chromosome"/>
</dbReference>
<feature type="transmembrane region" description="Helical" evidence="5">
    <location>
        <begin position="53"/>
        <end position="72"/>
    </location>
</feature>
<organism evidence="7 8">
    <name type="scientific">Ammonicoccus fulvus</name>
    <dbReference type="NCBI Taxonomy" id="3138240"/>
    <lineage>
        <taxon>Bacteria</taxon>
        <taxon>Bacillati</taxon>
        <taxon>Actinomycetota</taxon>
        <taxon>Actinomycetes</taxon>
        <taxon>Propionibacteriales</taxon>
        <taxon>Propionibacteriaceae</taxon>
        <taxon>Ammonicoccus</taxon>
    </lineage>
</organism>
<dbReference type="InterPro" id="IPR011712">
    <property type="entry name" value="Sig_transdc_His_kin_sub3_dim/P"/>
</dbReference>
<feature type="compositionally biased region" description="Basic and acidic residues" evidence="4">
    <location>
        <begin position="327"/>
        <end position="338"/>
    </location>
</feature>
<name>A0ABZ3FRI0_9ACTN</name>
<accession>A0ABZ3FRI0</accession>
<proteinExistence type="predicted"/>
<keyword evidence="1" id="KW-0808">Transferase</keyword>
<protein>
    <submittedName>
        <fullName evidence="7">Sensor histidine kinase</fullName>
    </submittedName>
</protein>
<dbReference type="PANTHER" id="PTHR24421">
    <property type="entry name" value="NITRATE/NITRITE SENSOR PROTEIN NARX-RELATED"/>
    <property type="match status" value="1"/>
</dbReference>
<evidence type="ECO:0000256" key="4">
    <source>
        <dbReference type="SAM" id="MobiDB-lite"/>
    </source>
</evidence>
<evidence type="ECO:0000256" key="5">
    <source>
        <dbReference type="SAM" id="Phobius"/>
    </source>
</evidence>
<keyword evidence="5" id="KW-0472">Membrane</keyword>
<keyword evidence="3" id="KW-0902">Two-component regulatory system</keyword>
<dbReference type="Pfam" id="PF07730">
    <property type="entry name" value="HisKA_3"/>
    <property type="match status" value="1"/>
</dbReference>
<evidence type="ECO:0000313" key="7">
    <source>
        <dbReference type="EMBL" id="XAN07775.1"/>
    </source>
</evidence>